<dbReference type="Pfam" id="PF03795">
    <property type="entry name" value="YCII"/>
    <property type="match status" value="1"/>
</dbReference>
<evidence type="ECO:0000259" key="3">
    <source>
        <dbReference type="Pfam" id="PF03795"/>
    </source>
</evidence>
<protein>
    <recommendedName>
        <fullName evidence="3">YCII-related domain-containing protein</fullName>
    </recommendedName>
</protein>
<proteinExistence type="inferred from homology"/>
<dbReference type="EMBL" id="AP023355">
    <property type="protein sequence ID" value="BCJ39028.1"/>
    <property type="molecule type" value="Genomic_DNA"/>
</dbReference>
<sequence>MARLSPLAGRAADAPGTAPVPDAPGTGPVPEETGGGDTGRMEFLCHHRDRPGSVQLRDALVEAHWSYMDGFAAAMIARGPTLADDGDTPTGSVHALDLPDPAAARAFAFDEPNYQAGVYRDVLLRRWRNVLGRTMWQFPGGRTGGNRYLVLGLGAGEPADDVPPDAADELVGYGPLLSDDGARWLGTAALLRAPDPDAARAVLTADRYASIEVHNWQFGGRPE</sequence>
<dbReference type="Gene3D" id="3.30.70.1060">
    <property type="entry name" value="Dimeric alpha+beta barrel"/>
    <property type="match status" value="1"/>
</dbReference>
<dbReference type="PANTHER" id="PTHR33606">
    <property type="entry name" value="PROTEIN YCII"/>
    <property type="match status" value="1"/>
</dbReference>
<dbReference type="InterPro" id="IPR011008">
    <property type="entry name" value="Dimeric_a/b-barrel"/>
</dbReference>
<dbReference type="AlphaFoldDB" id="A0A7R7DW85"/>
<dbReference type="InterPro" id="IPR051807">
    <property type="entry name" value="Sec-metab_biosynth-assoc"/>
</dbReference>
<reference evidence="4 5" key="1">
    <citation type="submission" date="2020-08" db="EMBL/GenBank/DDBJ databases">
        <title>Whole genome shotgun sequence of Actinocatenispora thailandica NBRC 105041.</title>
        <authorList>
            <person name="Komaki H."/>
            <person name="Tamura T."/>
        </authorList>
    </citation>
    <scope>NUCLEOTIDE SEQUENCE [LARGE SCALE GENOMIC DNA]</scope>
    <source>
        <strain evidence="4 5">NBRC 105041</strain>
    </source>
</reference>
<gene>
    <name evidence="4" type="ORF">Athai_65310</name>
</gene>
<comment type="similarity">
    <text evidence="1">Belongs to the YciI family.</text>
</comment>
<evidence type="ECO:0000256" key="2">
    <source>
        <dbReference type="SAM" id="MobiDB-lite"/>
    </source>
</evidence>
<dbReference type="Proteomes" id="UP000611640">
    <property type="component" value="Chromosome"/>
</dbReference>
<evidence type="ECO:0000313" key="4">
    <source>
        <dbReference type="EMBL" id="BCJ39028.1"/>
    </source>
</evidence>
<evidence type="ECO:0000256" key="1">
    <source>
        <dbReference type="ARBA" id="ARBA00007689"/>
    </source>
</evidence>
<dbReference type="KEGG" id="atl:Athai_65310"/>
<dbReference type="PANTHER" id="PTHR33606:SF3">
    <property type="entry name" value="PROTEIN YCII"/>
    <property type="match status" value="1"/>
</dbReference>
<feature type="region of interest" description="Disordered" evidence="2">
    <location>
        <begin position="1"/>
        <end position="42"/>
    </location>
</feature>
<keyword evidence="5" id="KW-1185">Reference proteome</keyword>
<dbReference type="SUPFAM" id="SSF54909">
    <property type="entry name" value="Dimeric alpha+beta barrel"/>
    <property type="match status" value="1"/>
</dbReference>
<evidence type="ECO:0000313" key="5">
    <source>
        <dbReference type="Proteomes" id="UP000611640"/>
    </source>
</evidence>
<accession>A0A7R7DW85</accession>
<organism evidence="4 5">
    <name type="scientific">Actinocatenispora thailandica</name>
    <dbReference type="NCBI Taxonomy" id="227318"/>
    <lineage>
        <taxon>Bacteria</taxon>
        <taxon>Bacillati</taxon>
        <taxon>Actinomycetota</taxon>
        <taxon>Actinomycetes</taxon>
        <taxon>Micromonosporales</taxon>
        <taxon>Micromonosporaceae</taxon>
        <taxon>Actinocatenispora</taxon>
    </lineage>
</organism>
<dbReference type="InterPro" id="IPR005545">
    <property type="entry name" value="YCII"/>
</dbReference>
<feature type="domain" description="YCII-related" evidence="3">
    <location>
        <begin position="41"/>
        <end position="128"/>
    </location>
</feature>
<name>A0A7R7DW85_9ACTN</name>